<evidence type="ECO:0000256" key="1">
    <source>
        <dbReference type="ARBA" id="ARBA00001974"/>
    </source>
</evidence>
<dbReference type="Pfam" id="PF02910">
    <property type="entry name" value="Succ_DH_flav_C"/>
    <property type="match status" value="1"/>
</dbReference>
<dbReference type="PANTHER" id="PTHR42716:SF2">
    <property type="entry name" value="L-ASPARTATE OXIDASE, CHLOROPLASTIC"/>
    <property type="match status" value="1"/>
</dbReference>
<dbReference type="InterPro" id="IPR015939">
    <property type="entry name" value="Fum_Rdtase/Succ_DH_flav-like_C"/>
</dbReference>
<dbReference type="InterPro" id="IPR003953">
    <property type="entry name" value="FAD-dep_OxRdtase_2_FAD-bd"/>
</dbReference>
<feature type="compositionally biased region" description="Low complexity" evidence="10">
    <location>
        <begin position="653"/>
        <end position="666"/>
    </location>
</feature>
<dbReference type="Gene3D" id="3.90.700.10">
    <property type="entry name" value="Succinate dehydrogenase/fumarate reductase flavoprotein, catalytic domain"/>
    <property type="match status" value="1"/>
</dbReference>
<dbReference type="EC" id="1.4.3.16" evidence="4"/>
<dbReference type="SUPFAM" id="SSF46977">
    <property type="entry name" value="Succinate dehydrogenase/fumarate reductase flavoprotein C-terminal domain"/>
    <property type="match status" value="1"/>
</dbReference>
<dbReference type="SUPFAM" id="SSF51905">
    <property type="entry name" value="FAD/NAD(P)-binding domain"/>
    <property type="match status" value="1"/>
</dbReference>
<evidence type="ECO:0000259" key="11">
    <source>
        <dbReference type="Pfam" id="PF00890"/>
    </source>
</evidence>
<sequence length="677" mass="73625">MDCDLLIIGSGIAGLFTAIRASEKAPSAKIIVMTKRGLTEANTNYAQGGIACVLRGDDTFEAHIQDTLTAGCGLCDENVVRMVVEQAPARIGELIDYGVRFTKVGEVTEAESAEGAENPDYVCGIWEKKVATPRDGFFTLVMSPVRVPCLFAMVRPLERPGAEMERALAEKCRALPNVHTMEGYMCVDLITTRRHMPTMTVPNQCLGAYALKRDTNEVVTITASVTVLACGGAGKVYLYTSNPDVATGDGVAMAYRAFADIQNMEMFQFHPTCLYHPRAKNFLVSEAVRGEGARLLVRASTGELVEFMHNYHHLGALAPRDVVSRAIDKELKTRGELCAYLDITHKSETFLRSRFPNIFAKLLQFGINMATDPIPVAPAAHFCCGGVKADINGLTTVTNLYAVGECASTGLHGANRLASNSLLEGVVFAHAAVEHFKALIAQPLSVISRFDIPVWNSGPAVESDEQVVISHNWDEVRRCMWDYVGVFRTNKRLKRAKARIRLLRKEIEEYYWEFLVTPDLLELRNIASVGEMIVDPALRSHAVAATCHNVRDGAGSADSSPFALASLGGKGCLPRNCLCTRLRQLSTCPQPSLTQSRWPPADLACFAPPDRAGRTCHTPAFANPKEPHVLGSNSRRIPVLFNRFAAWDAGSDPAAAVPTRAPPVSAGPTRGGHWDGG</sequence>
<keyword evidence="7" id="KW-0274">FAD</keyword>
<dbReference type="Gene3D" id="1.20.58.100">
    <property type="entry name" value="Fumarate reductase/succinate dehydrogenase flavoprotein-like, C-terminal domain"/>
    <property type="match status" value="1"/>
</dbReference>
<dbReference type="InterPro" id="IPR036188">
    <property type="entry name" value="FAD/NAD-bd_sf"/>
</dbReference>
<gene>
    <name evidence="13" type="ORF">PAPYR_6031</name>
</gene>
<keyword evidence="9" id="KW-0175">Coiled coil</keyword>
<name>A0ABQ8UG21_9EUKA</name>
<feature type="domain" description="FAD-dependent oxidoreductase 2 FAD-binding" evidence="11">
    <location>
        <begin position="4"/>
        <end position="422"/>
    </location>
</feature>
<evidence type="ECO:0000256" key="2">
    <source>
        <dbReference type="ARBA" id="ARBA00004950"/>
    </source>
</evidence>
<evidence type="ECO:0000256" key="8">
    <source>
        <dbReference type="ARBA" id="ARBA00023002"/>
    </source>
</evidence>
<evidence type="ECO:0000256" key="9">
    <source>
        <dbReference type="SAM" id="Coils"/>
    </source>
</evidence>
<comment type="pathway">
    <text evidence="2">Cofactor biosynthesis; NAD(+) biosynthesis; iminoaspartate from L-aspartate (oxidase route): step 1/1.</text>
</comment>
<evidence type="ECO:0000256" key="10">
    <source>
        <dbReference type="SAM" id="MobiDB-lite"/>
    </source>
</evidence>
<dbReference type="Pfam" id="PF00890">
    <property type="entry name" value="FAD_binding_2"/>
    <property type="match status" value="1"/>
</dbReference>
<evidence type="ECO:0000256" key="3">
    <source>
        <dbReference type="ARBA" id="ARBA00008562"/>
    </source>
</evidence>
<dbReference type="Gene3D" id="3.50.50.60">
    <property type="entry name" value="FAD/NAD(P)-binding domain"/>
    <property type="match status" value="2"/>
</dbReference>
<accession>A0ABQ8UG21</accession>
<comment type="caution">
    <text evidence="13">The sequence shown here is derived from an EMBL/GenBank/DDBJ whole genome shotgun (WGS) entry which is preliminary data.</text>
</comment>
<dbReference type="SUPFAM" id="SSF56425">
    <property type="entry name" value="Succinate dehydrogenase/fumarate reductase flavoprotein, catalytic domain"/>
    <property type="match status" value="1"/>
</dbReference>
<feature type="coiled-coil region" evidence="9">
    <location>
        <begin position="486"/>
        <end position="513"/>
    </location>
</feature>
<evidence type="ECO:0000256" key="5">
    <source>
        <dbReference type="ARBA" id="ARBA00022630"/>
    </source>
</evidence>
<feature type="region of interest" description="Disordered" evidence="10">
    <location>
        <begin position="653"/>
        <end position="677"/>
    </location>
</feature>
<evidence type="ECO:0000259" key="12">
    <source>
        <dbReference type="Pfam" id="PF02910"/>
    </source>
</evidence>
<dbReference type="EMBL" id="JAPMOS010000032">
    <property type="protein sequence ID" value="KAJ4458217.1"/>
    <property type="molecule type" value="Genomic_DNA"/>
</dbReference>
<dbReference type="Proteomes" id="UP001141327">
    <property type="component" value="Unassembled WGS sequence"/>
</dbReference>
<dbReference type="InterPro" id="IPR027477">
    <property type="entry name" value="Succ_DH/fumarate_Rdtase_cat_sf"/>
</dbReference>
<dbReference type="InterPro" id="IPR037099">
    <property type="entry name" value="Fum_R/Succ_DH_flav-like_C_sf"/>
</dbReference>
<keyword evidence="6" id="KW-0662">Pyridine nucleotide biosynthesis</keyword>
<organism evidence="13 14">
    <name type="scientific">Paratrimastix pyriformis</name>
    <dbReference type="NCBI Taxonomy" id="342808"/>
    <lineage>
        <taxon>Eukaryota</taxon>
        <taxon>Metamonada</taxon>
        <taxon>Preaxostyla</taxon>
        <taxon>Paratrimastigidae</taxon>
        <taxon>Paratrimastix</taxon>
    </lineage>
</organism>
<evidence type="ECO:0000256" key="7">
    <source>
        <dbReference type="ARBA" id="ARBA00022827"/>
    </source>
</evidence>
<keyword evidence="8" id="KW-0560">Oxidoreductase</keyword>
<evidence type="ECO:0000313" key="14">
    <source>
        <dbReference type="Proteomes" id="UP001141327"/>
    </source>
</evidence>
<evidence type="ECO:0000313" key="13">
    <source>
        <dbReference type="EMBL" id="KAJ4458217.1"/>
    </source>
</evidence>
<dbReference type="InterPro" id="IPR005288">
    <property type="entry name" value="NadB"/>
</dbReference>
<dbReference type="PANTHER" id="PTHR42716">
    <property type="entry name" value="L-ASPARTATE OXIDASE"/>
    <property type="match status" value="1"/>
</dbReference>
<evidence type="ECO:0000256" key="6">
    <source>
        <dbReference type="ARBA" id="ARBA00022642"/>
    </source>
</evidence>
<comment type="cofactor">
    <cofactor evidence="1">
        <name>FAD</name>
        <dbReference type="ChEBI" id="CHEBI:57692"/>
    </cofactor>
</comment>
<comment type="similarity">
    <text evidence="3">Belongs to the FAD-dependent oxidoreductase 2 family. NadB subfamily.</text>
</comment>
<reference evidence="13" key="1">
    <citation type="journal article" date="2022" name="bioRxiv">
        <title>Genomics of Preaxostyla Flagellates Illuminates Evolutionary Transitions and the Path Towards Mitochondrial Loss.</title>
        <authorList>
            <person name="Novak L.V.F."/>
            <person name="Treitli S.C."/>
            <person name="Pyrih J."/>
            <person name="Halakuc P."/>
            <person name="Pipaliya S.V."/>
            <person name="Vacek V."/>
            <person name="Brzon O."/>
            <person name="Soukal P."/>
            <person name="Eme L."/>
            <person name="Dacks J.B."/>
            <person name="Karnkowska A."/>
            <person name="Elias M."/>
            <person name="Hampl V."/>
        </authorList>
    </citation>
    <scope>NUCLEOTIDE SEQUENCE</scope>
    <source>
        <strain evidence="13">RCP-MX</strain>
    </source>
</reference>
<keyword evidence="14" id="KW-1185">Reference proteome</keyword>
<keyword evidence="5" id="KW-0285">Flavoprotein</keyword>
<evidence type="ECO:0000256" key="4">
    <source>
        <dbReference type="ARBA" id="ARBA00012173"/>
    </source>
</evidence>
<dbReference type="PRINTS" id="PR00368">
    <property type="entry name" value="FADPNR"/>
</dbReference>
<proteinExistence type="inferred from homology"/>
<protein>
    <recommendedName>
        <fullName evidence="4">L-aspartate oxidase</fullName>
        <ecNumber evidence="4">1.4.3.16</ecNumber>
    </recommendedName>
</protein>
<feature type="domain" description="Fumarate reductase/succinate dehydrogenase flavoprotein-like C-terminal" evidence="12">
    <location>
        <begin position="474"/>
        <end position="511"/>
    </location>
</feature>